<reference evidence="1" key="2">
    <citation type="journal article" date="2015" name="Data Brief">
        <title>Shoot transcriptome of the giant reed, Arundo donax.</title>
        <authorList>
            <person name="Barrero R.A."/>
            <person name="Guerrero F.D."/>
            <person name="Moolhuijzen P."/>
            <person name="Goolsby J.A."/>
            <person name="Tidwell J."/>
            <person name="Bellgard S.E."/>
            <person name="Bellgard M.I."/>
        </authorList>
    </citation>
    <scope>NUCLEOTIDE SEQUENCE</scope>
    <source>
        <tissue evidence="1">Shoot tissue taken approximately 20 cm above the soil surface</tissue>
    </source>
</reference>
<accession>A0A0A9E741</accession>
<evidence type="ECO:0000313" key="1">
    <source>
        <dbReference type="EMBL" id="JAD96574.1"/>
    </source>
</evidence>
<organism evidence="1">
    <name type="scientific">Arundo donax</name>
    <name type="common">Giant reed</name>
    <name type="synonym">Donax arundinaceus</name>
    <dbReference type="NCBI Taxonomy" id="35708"/>
    <lineage>
        <taxon>Eukaryota</taxon>
        <taxon>Viridiplantae</taxon>
        <taxon>Streptophyta</taxon>
        <taxon>Embryophyta</taxon>
        <taxon>Tracheophyta</taxon>
        <taxon>Spermatophyta</taxon>
        <taxon>Magnoliopsida</taxon>
        <taxon>Liliopsida</taxon>
        <taxon>Poales</taxon>
        <taxon>Poaceae</taxon>
        <taxon>PACMAD clade</taxon>
        <taxon>Arundinoideae</taxon>
        <taxon>Arundineae</taxon>
        <taxon>Arundo</taxon>
    </lineage>
</organism>
<name>A0A0A9E741_ARUDO</name>
<sequence length="22" mass="2467">MRPAQRRELMLARGALQVQAGN</sequence>
<dbReference type="EMBL" id="GBRH01201321">
    <property type="protein sequence ID" value="JAD96574.1"/>
    <property type="molecule type" value="Transcribed_RNA"/>
</dbReference>
<dbReference type="AlphaFoldDB" id="A0A0A9E741"/>
<proteinExistence type="predicted"/>
<protein>
    <submittedName>
        <fullName evidence="1">Uncharacterized protein</fullName>
    </submittedName>
</protein>
<reference evidence="1" key="1">
    <citation type="submission" date="2014-09" db="EMBL/GenBank/DDBJ databases">
        <authorList>
            <person name="Magalhaes I.L.F."/>
            <person name="Oliveira U."/>
            <person name="Santos F.R."/>
            <person name="Vidigal T.H.D.A."/>
            <person name="Brescovit A.D."/>
            <person name="Santos A.J."/>
        </authorList>
    </citation>
    <scope>NUCLEOTIDE SEQUENCE</scope>
    <source>
        <tissue evidence="1">Shoot tissue taken approximately 20 cm above the soil surface</tissue>
    </source>
</reference>